<dbReference type="PANTHER" id="PTHR30055">
    <property type="entry name" value="HTH-TYPE TRANSCRIPTIONAL REGULATOR RUTR"/>
    <property type="match status" value="1"/>
</dbReference>
<dbReference type="InterPro" id="IPR050109">
    <property type="entry name" value="HTH-type_TetR-like_transc_reg"/>
</dbReference>
<organism evidence="4 5">
    <name type="scientific">Nocardioides piscis</name>
    <dbReference type="NCBI Taxonomy" id="2714938"/>
    <lineage>
        <taxon>Bacteria</taxon>
        <taxon>Bacillati</taxon>
        <taxon>Actinomycetota</taxon>
        <taxon>Actinomycetes</taxon>
        <taxon>Propionibacteriales</taxon>
        <taxon>Nocardioidaceae</taxon>
        <taxon>Nocardioides</taxon>
    </lineage>
</organism>
<dbReference type="Pfam" id="PF00440">
    <property type="entry name" value="TetR_N"/>
    <property type="match status" value="1"/>
</dbReference>
<evidence type="ECO:0000313" key="5">
    <source>
        <dbReference type="Proteomes" id="UP000502035"/>
    </source>
</evidence>
<dbReference type="InterPro" id="IPR023772">
    <property type="entry name" value="DNA-bd_HTH_TetR-type_CS"/>
</dbReference>
<feature type="DNA-binding region" description="H-T-H motif" evidence="2">
    <location>
        <begin position="27"/>
        <end position="46"/>
    </location>
</feature>
<dbReference type="InterPro" id="IPR009057">
    <property type="entry name" value="Homeodomain-like_sf"/>
</dbReference>
<gene>
    <name evidence="4" type="ORF">G7071_12825</name>
</gene>
<protein>
    <submittedName>
        <fullName evidence="4">TetR family transcriptional regulator</fullName>
    </submittedName>
</protein>
<dbReference type="PROSITE" id="PS50977">
    <property type="entry name" value="HTH_TETR_2"/>
    <property type="match status" value="1"/>
</dbReference>
<dbReference type="Proteomes" id="UP000502035">
    <property type="component" value="Chromosome"/>
</dbReference>
<feature type="domain" description="HTH tetR-type" evidence="3">
    <location>
        <begin position="4"/>
        <end position="64"/>
    </location>
</feature>
<dbReference type="RefSeq" id="WP_166319376.1">
    <property type="nucleotide sequence ID" value="NZ_CP049866.1"/>
</dbReference>
<evidence type="ECO:0000256" key="2">
    <source>
        <dbReference type="PROSITE-ProRule" id="PRU00335"/>
    </source>
</evidence>
<dbReference type="PROSITE" id="PS01081">
    <property type="entry name" value="HTH_TETR_1"/>
    <property type="match status" value="1"/>
</dbReference>
<dbReference type="EMBL" id="CP049866">
    <property type="protein sequence ID" value="QIK76183.1"/>
    <property type="molecule type" value="Genomic_DNA"/>
</dbReference>
<evidence type="ECO:0000313" key="4">
    <source>
        <dbReference type="EMBL" id="QIK76183.1"/>
    </source>
</evidence>
<dbReference type="SUPFAM" id="SSF46689">
    <property type="entry name" value="Homeodomain-like"/>
    <property type="match status" value="1"/>
</dbReference>
<dbReference type="AlphaFoldDB" id="A0A6G7YHA8"/>
<dbReference type="KEGG" id="npi:G7071_12825"/>
<sequence>MRTPAMRERLVDAAFELFEERGFDQTTVDDVAERAGAGRTTFFRHFRAKEDAVLADHDALLARVTTILAAPEVEGPPADAWQALTKRVVSAARAVLEHYVAEGERARRRYRLSATVPAIRSREVAGMRSYQHAFRAAIKAGFGGDERSGLDAELAATAAIAATHHVLRRWLRSETQSPQADFDAAITHALTPWLPVAPQEVTLPPRVVAAVRRTTPLLEDLLDELQAMTSG</sequence>
<dbReference type="Gene3D" id="1.10.357.10">
    <property type="entry name" value="Tetracycline Repressor, domain 2"/>
    <property type="match status" value="1"/>
</dbReference>
<dbReference type="GO" id="GO:0000976">
    <property type="term" value="F:transcription cis-regulatory region binding"/>
    <property type="evidence" value="ECO:0007669"/>
    <property type="project" value="TreeGrafter"/>
</dbReference>
<dbReference type="GO" id="GO:0003700">
    <property type="term" value="F:DNA-binding transcription factor activity"/>
    <property type="evidence" value="ECO:0007669"/>
    <property type="project" value="TreeGrafter"/>
</dbReference>
<dbReference type="PANTHER" id="PTHR30055:SF226">
    <property type="entry name" value="HTH-TYPE TRANSCRIPTIONAL REGULATOR PKSA"/>
    <property type="match status" value="1"/>
</dbReference>
<evidence type="ECO:0000259" key="3">
    <source>
        <dbReference type="PROSITE" id="PS50977"/>
    </source>
</evidence>
<accession>A0A6G7YHA8</accession>
<dbReference type="Pfam" id="PF17754">
    <property type="entry name" value="TetR_C_14"/>
    <property type="match status" value="1"/>
</dbReference>
<reference evidence="4 5" key="1">
    <citation type="submission" date="2020-03" db="EMBL/GenBank/DDBJ databases">
        <title>Nocardioides sp. nov., isolated from fish.</title>
        <authorList>
            <person name="Hyun D.-W."/>
            <person name="Bae J.-W."/>
        </authorList>
    </citation>
    <scope>NUCLEOTIDE SEQUENCE [LARGE SCALE GENOMIC DNA]</scope>
    <source>
        <strain evidence="4 5">HDW12A</strain>
    </source>
</reference>
<evidence type="ECO:0000256" key="1">
    <source>
        <dbReference type="ARBA" id="ARBA00023125"/>
    </source>
</evidence>
<name>A0A6G7YHA8_9ACTN</name>
<dbReference type="PRINTS" id="PR00455">
    <property type="entry name" value="HTHTETR"/>
</dbReference>
<keyword evidence="5" id="KW-1185">Reference proteome</keyword>
<keyword evidence="1 2" id="KW-0238">DNA-binding</keyword>
<dbReference type="InterPro" id="IPR001647">
    <property type="entry name" value="HTH_TetR"/>
</dbReference>
<dbReference type="InterPro" id="IPR041347">
    <property type="entry name" value="MftR_C"/>
</dbReference>
<proteinExistence type="predicted"/>